<dbReference type="InterPro" id="IPR058965">
    <property type="entry name" value="SOI/HabA-like"/>
</dbReference>
<dbReference type="AlphaFoldDB" id="A0A1D3K8R4"/>
<dbReference type="Proteomes" id="UP000245431">
    <property type="component" value="Chromosome PVE_r2"/>
</dbReference>
<evidence type="ECO:0000256" key="1">
    <source>
        <dbReference type="SAM" id="Phobius"/>
    </source>
</evidence>
<proteinExistence type="predicted"/>
<feature type="transmembrane region" description="Helical" evidence="1">
    <location>
        <begin position="65"/>
        <end position="85"/>
    </location>
</feature>
<keyword evidence="1" id="KW-1133">Transmembrane helix</keyword>
<dbReference type="EMBL" id="LT599584">
    <property type="protein sequence ID" value="SBW84707.1"/>
    <property type="molecule type" value="Genomic_DNA"/>
</dbReference>
<protein>
    <submittedName>
        <fullName evidence="2">Hypothetical membrane protein</fullName>
    </submittedName>
</protein>
<sequence>MTLSKSQEEPPIRGLQRRMIGHGMLILLIGLLAGVGLLISLIGGLEVLPGKLVSLVLPGNSDGWVRFHIGQLLNAFLIVLVALSLPVLGVDSRRASLLGWCVIGVGWANTLFYAAALFAPNRALTFAGNALGAANLASVIGLVPALVFAVVSIVVVGVLAKQAFHRPA</sequence>
<keyword evidence="1" id="KW-0472">Membrane</keyword>
<reference evidence="3" key="1">
    <citation type="submission" date="2016-07" db="EMBL/GenBank/DDBJ databases">
        <authorList>
            <person name="Florea S."/>
            <person name="Webb J.S."/>
            <person name="Jaromczyk J."/>
            <person name="Schardl C.L."/>
        </authorList>
    </citation>
    <scope>NUCLEOTIDE SEQUENCE [LARGE SCALE GENOMIC DNA]</scope>
    <source>
        <strain evidence="3">1YdBTEX2</strain>
    </source>
</reference>
<dbReference type="NCBIfam" id="NF045734">
    <property type="entry name" value="StyOxIsoStyC"/>
    <property type="match status" value="1"/>
</dbReference>
<feature type="transmembrane region" description="Helical" evidence="1">
    <location>
        <begin position="97"/>
        <end position="119"/>
    </location>
</feature>
<feature type="transmembrane region" description="Helical" evidence="1">
    <location>
        <begin position="139"/>
        <end position="160"/>
    </location>
</feature>
<gene>
    <name evidence="2" type="ORF">PVE_R2G0681</name>
</gene>
<feature type="transmembrane region" description="Helical" evidence="1">
    <location>
        <begin position="20"/>
        <end position="45"/>
    </location>
</feature>
<evidence type="ECO:0000313" key="2">
    <source>
        <dbReference type="EMBL" id="SBW84707.1"/>
    </source>
</evidence>
<dbReference type="Pfam" id="PF26512">
    <property type="entry name" value="SOI"/>
    <property type="match status" value="1"/>
</dbReference>
<organism evidence="2 3">
    <name type="scientific">Pseudomonas veronii 1YdBTEX2</name>
    <dbReference type="NCBI Taxonomy" id="1295141"/>
    <lineage>
        <taxon>Bacteria</taxon>
        <taxon>Pseudomonadati</taxon>
        <taxon>Pseudomonadota</taxon>
        <taxon>Gammaproteobacteria</taxon>
        <taxon>Pseudomonadales</taxon>
        <taxon>Pseudomonadaceae</taxon>
        <taxon>Pseudomonas</taxon>
    </lineage>
</organism>
<name>A0A1D3K8R4_PSEVE</name>
<dbReference type="InterPro" id="IPR054803">
    <property type="entry name" value="StyOxIsoStyC"/>
</dbReference>
<accession>A0A1D3K8R4</accession>
<keyword evidence="1" id="KW-0812">Transmembrane</keyword>
<evidence type="ECO:0000313" key="3">
    <source>
        <dbReference type="Proteomes" id="UP000245431"/>
    </source>
</evidence>